<evidence type="ECO:0000313" key="2">
    <source>
        <dbReference type="EMBL" id="KES02902.1"/>
    </source>
</evidence>
<name>A0A081XH79_STRTO</name>
<reference evidence="2 3" key="1">
    <citation type="submission" date="2014-02" db="EMBL/GenBank/DDBJ databases">
        <title>The genome announcement of Streptomyces toyocaensis NRRL15009.</title>
        <authorList>
            <person name="Hong H.-J."/>
            <person name="Kwun M.J."/>
        </authorList>
    </citation>
    <scope>NUCLEOTIDE SEQUENCE [LARGE SCALE GENOMIC DNA]</scope>
    <source>
        <strain evidence="2 3">NRRL 15009</strain>
    </source>
</reference>
<proteinExistence type="predicted"/>
<keyword evidence="1" id="KW-0732">Signal</keyword>
<keyword evidence="3" id="KW-1185">Reference proteome</keyword>
<dbReference type="EMBL" id="JFCB01000064">
    <property type="protein sequence ID" value="KES02902.1"/>
    <property type="molecule type" value="Genomic_DNA"/>
</dbReference>
<comment type="caution">
    <text evidence="2">The sequence shown here is derived from an EMBL/GenBank/DDBJ whole genome shotgun (WGS) entry which is preliminary data.</text>
</comment>
<accession>A0A081XH79</accession>
<evidence type="ECO:0000256" key="1">
    <source>
        <dbReference type="SAM" id="SignalP"/>
    </source>
</evidence>
<dbReference type="AlphaFoldDB" id="A0A081XH79"/>
<gene>
    <name evidence="2" type="ORF">BU52_33435</name>
</gene>
<feature type="chain" id="PRO_5001766555" evidence="1">
    <location>
        <begin position="24"/>
        <end position="62"/>
    </location>
</feature>
<sequence>MSMKAVWFRSRMRSVTCAGSASAAARSGGRVSKSMSPYGVMRAVVPWMVVVMFTQGAPPSGG</sequence>
<protein>
    <submittedName>
        <fullName evidence="2">Uncharacterized protein</fullName>
    </submittedName>
</protein>
<dbReference type="Proteomes" id="UP000028341">
    <property type="component" value="Unassembled WGS sequence"/>
</dbReference>
<organism evidence="2 3">
    <name type="scientific">Streptomyces toyocaensis</name>
    <dbReference type="NCBI Taxonomy" id="55952"/>
    <lineage>
        <taxon>Bacteria</taxon>
        <taxon>Bacillati</taxon>
        <taxon>Actinomycetota</taxon>
        <taxon>Actinomycetes</taxon>
        <taxon>Kitasatosporales</taxon>
        <taxon>Streptomycetaceae</taxon>
        <taxon>Streptomyces</taxon>
    </lineage>
</organism>
<feature type="signal peptide" evidence="1">
    <location>
        <begin position="1"/>
        <end position="23"/>
    </location>
</feature>
<evidence type="ECO:0000313" key="3">
    <source>
        <dbReference type="Proteomes" id="UP000028341"/>
    </source>
</evidence>